<dbReference type="OrthoDB" id="327733at2"/>
<organism evidence="3 4">
    <name type="scientific">Lampropedia aestuarii</name>
    <dbReference type="NCBI Taxonomy" id="2562762"/>
    <lineage>
        <taxon>Bacteria</taxon>
        <taxon>Pseudomonadati</taxon>
        <taxon>Pseudomonadota</taxon>
        <taxon>Betaproteobacteria</taxon>
        <taxon>Burkholderiales</taxon>
        <taxon>Comamonadaceae</taxon>
        <taxon>Lampropedia</taxon>
    </lineage>
</organism>
<feature type="domain" description="PhoD-like phosphatase metallophosphatase" evidence="1">
    <location>
        <begin position="152"/>
        <end position="553"/>
    </location>
</feature>
<dbReference type="EMBL" id="SSWX01000003">
    <property type="protein sequence ID" value="THJ35616.1"/>
    <property type="molecule type" value="Genomic_DNA"/>
</dbReference>
<dbReference type="PANTHER" id="PTHR43606">
    <property type="entry name" value="PHOSPHATASE, PUTATIVE (AFU_ORTHOLOGUE AFUA_6G08710)-RELATED"/>
    <property type="match status" value="1"/>
</dbReference>
<evidence type="ECO:0000313" key="3">
    <source>
        <dbReference type="EMBL" id="THJ35616.1"/>
    </source>
</evidence>
<dbReference type="Proteomes" id="UP000306236">
    <property type="component" value="Unassembled WGS sequence"/>
</dbReference>
<sequence>MSLPPSNRRSFIIRLSSISAVLSTGGVLSACGGGSDDGSPVQRSVSFNYGVASGDPLADRVVLWTHAKYGDFDANSDDVTLTWEVASDAAFSHIVSQGQVTATASQSHTAKVDAGGLQAGMQYFFRFRSGSDISPVGQTKTLPASGVQNVKLAVLSCSNYPAGYFHVYAEARRSGAEYALHLGDYLYEYAAGGYASQDAQALDRVVEPTHAILNLDDYRRRYAQYRTDPDLKQLHASMPMIAIWDDHEIANDAWTDGAENHDDATEGPYAQRVAAALQAYHEWMPIRLDSSGEQSKIWRSFDFGNLLSLHMLETRITGRNEPVSIADLTNPATAGQALAELLSPTRQMIGQEQQAWLTQQLHGSSATWQVLGQQVLMARMEFPVSILQHLNAENMDAQAQQAAIASIEAYLTAKATAAQAPHLLTPEQAALLDLRLNPKIGYNLDAWDGYPAAREAILQTAHQLGKKLLVLAGDTHNAWHSDLMLLDGTTKVGEEFATSSVSSPGFEDYLSGIEPALIQQAFLGVIDSLKFLDTQSRGFLLMEFTPEAATGSWHAVDTVKSRSYRAQQLHTASMV</sequence>
<dbReference type="InterPro" id="IPR032093">
    <property type="entry name" value="PhoD_N"/>
</dbReference>
<dbReference type="PANTHER" id="PTHR43606:SF2">
    <property type="entry name" value="ALKALINE PHOSPHATASE FAMILY PROTEIN (AFU_ORTHOLOGUE AFUA_5G03860)"/>
    <property type="match status" value="1"/>
</dbReference>
<dbReference type="InterPro" id="IPR029052">
    <property type="entry name" value="Metallo-depent_PP-like"/>
</dbReference>
<gene>
    <name evidence="3" type="ORF">E8K88_03240</name>
</gene>
<accession>A0A4S5BZX6</accession>
<dbReference type="InterPro" id="IPR018946">
    <property type="entry name" value="PhoD-like_MPP"/>
</dbReference>
<comment type="caution">
    <text evidence="3">The sequence shown here is derived from an EMBL/GenBank/DDBJ whole genome shotgun (WGS) entry which is preliminary data.</text>
</comment>
<evidence type="ECO:0000259" key="2">
    <source>
        <dbReference type="Pfam" id="PF16655"/>
    </source>
</evidence>
<feature type="domain" description="Phospholipase D N-terminal" evidence="2">
    <location>
        <begin position="50"/>
        <end position="141"/>
    </location>
</feature>
<dbReference type="Pfam" id="PF09423">
    <property type="entry name" value="PhoD"/>
    <property type="match status" value="1"/>
</dbReference>
<proteinExistence type="predicted"/>
<dbReference type="InterPro" id="IPR038607">
    <property type="entry name" value="PhoD-like_sf"/>
</dbReference>
<dbReference type="Gene3D" id="3.60.21.70">
    <property type="entry name" value="PhoD-like phosphatase"/>
    <property type="match status" value="1"/>
</dbReference>
<reference evidence="3 4" key="1">
    <citation type="submission" date="2019-04" db="EMBL/GenBank/DDBJ databases">
        <title>Lampropedia sp YIM MLB12 draf genome.</title>
        <authorList>
            <person name="Wang Y.-X."/>
        </authorList>
    </citation>
    <scope>NUCLEOTIDE SEQUENCE [LARGE SCALE GENOMIC DNA]</scope>
    <source>
        <strain evidence="3 4">YIM MLB12</strain>
    </source>
</reference>
<dbReference type="InterPro" id="IPR052900">
    <property type="entry name" value="Phospholipid_Metab_Enz"/>
</dbReference>
<dbReference type="Pfam" id="PF16655">
    <property type="entry name" value="PhoD_N"/>
    <property type="match status" value="1"/>
</dbReference>
<protein>
    <submittedName>
        <fullName evidence="3">Alkaline phosphatase</fullName>
    </submittedName>
</protein>
<dbReference type="AlphaFoldDB" id="A0A4S5BZX6"/>
<dbReference type="RefSeq" id="WP_136405215.1">
    <property type="nucleotide sequence ID" value="NZ_SSWX01000003.1"/>
</dbReference>
<dbReference type="Gene3D" id="2.60.40.380">
    <property type="entry name" value="Purple acid phosphatase-like, N-terminal"/>
    <property type="match status" value="1"/>
</dbReference>
<dbReference type="SUPFAM" id="SSF56300">
    <property type="entry name" value="Metallo-dependent phosphatases"/>
    <property type="match status" value="1"/>
</dbReference>
<evidence type="ECO:0000259" key="1">
    <source>
        <dbReference type="Pfam" id="PF09423"/>
    </source>
</evidence>
<keyword evidence="4" id="KW-1185">Reference proteome</keyword>
<name>A0A4S5BZX6_9BURK</name>
<dbReference type="CDD" id="cd07389">
    <property type="entry name" value="MPP_PhoD"/>
    <property type="match status" value="1"/>
</dbReference>
<evidence type="ECO:0000313" key="4">
    <source>
        <dbReference type="Proteomes" id="UP000306236"/>
    </source>
</evidence>